<gene>
    <name evidence="1" type="ORF">METZ01_LOCUS108133</name>
</gene>
<organism evidence="1">
    <name type="scientific">marine metagenome</name>
    <dbReference type="NCBI Taxonomy" id="408172"/>
    <lineage>
        <taxon>unclassified sequences</taxon>
        <taxon>metagenomes</taxon>
        <taxon>ecological metagenomes</taxon>
    </lineage>
</organism>
<accession>A0A381WRZ0</accession>
<dbReference type="AlphaFoldDB" id="A0A381WRZ0"/>
<reference evidence="1" key="1">
    <citation type="submission" date="2018-05" db="EMBL/GenBank/DDBJ databases">
        <authorList>
            <person name="Lanie J.A."/>
            <person name="Ng W.-L."/>
            <person name="Kazmierczak K.M."/>
            <person name="Andrzejewski T.M."/>
            <person name="Davidsen T.M."/>
            <person name="Wayne K.J."/>
            <person name="Tettelin H."/>
            <person name="Glass J.I."/>
            <person name="Rusch D."/>
            <person name="Podicherti R."/>
            <person name="Tsui H.-C.T."/>
            <person name="Winkler M.E."/>
        </authorList>
    </citation>
    <scope>NUCLEOTIDE SEQUENCE</scope>
</reference>
<protein>
    <submittedName>
        <fullName evidence="1">Uncharacterized protein</fullName>
    </submittedName>
</protein>
<dbReference type="EMBL" id="UINC01012691">
    <property type="protein sequence ID" value="SVA55279.1"/>
    <property type="molecule type" value="Genomic_DNA"/>
</dbReference>
<proteinExistence type="predicted"/>
<name>A0A381WRZ0_9ZZZZ</name>
<feature type="non-terminal residue" evidence="1">
    <location>
        <position position="1"/>
    </location>
</feature>
<evidence type="ECO:0000313" key="1">
    <source>
        <dbReference type="EMBL" id="SVA55279.1"/>
    </source>
</evidence>
<sequence length="743" mass="79510">DTTTTTPVNDQVLQWDTNKWLPQTLTIPTSLDDLSDVDTTTTAPVLNQVLKYDGTKFTPQLDTGQNTLAGLTDTDVTGVTNGKILSYLNGTWELDDPPQQGATTFTGLTDTPANFTSASGKFVKVKADGTQLVFESLTLPDEFLDLTDTPANYSNAASYFVKVKSDSTGLEFVTHAFLTNISAENLTDLVDVTPVTSSNDADFLYYDHASTSFKWKEYELKSLVDLDTPGAPENLQGLYYDYPTTSFKWRDYKLTALLDVASSLQADDEKVLYYDYSTNSYKWKELTLSQITDVDIPVQGDNQAFLQYDHANSKFIWAEYPKVSVRNEGTTLTYSLGYIDFVGPGVNSTATGDDVTVTINGNPTFIGQSDSPPTYTNNVGKMLIVNTGATGLQFTDVPTTISTFIELNDVLPTSFTGGEDKLVTVNSGGTGLIFTDKSFISLDDTPSTMANQGGKYIAIKANATGIEFVNPPVQIDTFSALQDTPGISTGDATKYMRVNAGGTALEFIDAPVDNTTFSGLTDTPSTMSGQTGKYLRVAATGADLEFVDPPTTTFLELTDTPASFAGSADYLLTVSQQSTIQFVNKTSLGYLGESDLTSYTVGGTISTDNVIEGNTNKYYTEGRVDTNFATKNASDLADVDYANAPANNDVLIWNATNSKWEPGVAPDTSAGEANTASNVGTGTGVFKQKAGVDLEFHSISAGTGISVLQQGNNIQIGNLAVSGPGGSAYIEEDDAIAFAIAFA</sequence>